<dbReference type="GO" id="GO:0005730">
    <property type="term" value="C:nucleolus"/>
    <property type="evidence" value="ECO:0007669"/>
    <property type="project" value="TreeGrafter"/>
</dbReference>
<dbReference type="GO" id="GO:0003723">
    <property type="term" value="F:RNA binding"/>
    <property type="evidence" value="ECO:0007669"/>
    <property type="project" value="TreeGrafter"/>
</dbReference>
<feature type="compositionally biased region" description="Basic and acidic residues" evidence="4">
    <location>
        <begin position="432"/>
        <end position="493"/>
    </location>
</feature>
<dbReference type="GO" id="GO:0003677">
    <property type="term" value="F:DNA binding"/>
    <property type="evidence" value="ECO:0007669"/>
    <property type="project" value="TreeGrafter"/>
</dbReference>
<dbReference type="Pfam" id="PF04935">
    <property type="entry name" value="SURF6"/>
    <property type="match status" value="1"/>
</dbReference>
<comment type="subcellular location">
    <subcellularLocation>
        <location evidence="1">Nucleus</location>
    </subcellularLocation>
</comment>
<comment type="similarity">
    <text evidence="2">Belongs to the SURF6 family.</text>
</comment>
<keyword evidence="8" id="KW-1185">Reference proteome</keyword>
<evidence type="ECO:0000256" key="4">
    <source>
        <dbReference type="SAM" id="MobiDB-lite"/>
    </source>
</evidence>
<dbReference type="GO" id="GO:0042273">
    <property type="term" value="P:ribosomal large subunit biogenesis"/>
    <property type="evidence" value="ECO:0007669"/>
    <property type="project" value="TreeGrafter"/>
</dbReference>
<dbReference type="InterPro" id="IPR029190">
    <property type="entry name" value="Rrp14/SURF6_C"/>
</dbReference>
<feature type="compositionally biased region" description="Basic and acidic residues" evidence="4">
    <location>
        <begin position="108"/>
        <end position="134"/>
    </location>
</feature>
<dbReference type="InterPro" id="IPR007019">
    <property type="entry name" value="SURF6"/>
</dbReference>
<feature type="compositionally biased region" description="Low complexity" evidence="4">
    <location>
        <begin position="254"/>
        <end position="265"/>
    </location>
</feature>
<feature type="compositionally biased region" description="Basic residues" evidence="4">
    <location>
        <begin position="496"/>
        <end position="509"/>
    </location>
</feature>
<dbReference type="AlphaFoldDB" id="A0AAJ0FXT9"/>
<feature type="region of interest" description="Disordered" evidence="4">
    <location>
        <begin position="432"/>
        <end position="524"/>
    </location>
</feature>
<dbReference type="InterPro" id="IPR029188">
    <property type="entry name" value="Rrp14_N"/>
</dbReference>
<evidence type="ECO:0000256" key="1">
    <source>
        <dbReference type="ARBA" id="ARBA00004123"/>
    </source>
</evidence>
<evidence type="ECO:0000313" key="8">
    <source>
        <dbReference type="Proteomes" id="UP001251528"/>
    </source>
</evidence>
<evidence type="ECO:0000256" key="2">
    <source>
        <dbReference type="ARBA" id="ARBA00005904"/>
    </source>
</evidence>
<feature type="compositionally biased region" description="Polar residues" evidence="4">
    <location>
        <begin position="206"/>
        <end position="215"/>
    </location>
</feature>
<feature type="region of interest" description="Disordered" evidence="4">
    <location>
        <begin position="295"/>
        <end position="335"/>
    </location>
</feature>
<feature type="compositionally biased region" description="Acidic residues" evidence="4">
    <location>
        <begin position="95"/>
        <end position="107"/>
    </location>
</feature>
<gene>
    <name evidence="7" type="ORF">QQS21_001833</name>
</gene>
<dbReference type="Proteomes" id="UP001251528">
    <property type="component" value="Unassembled WGS sequence"/>
</dbReference>
<evidence type="ECO:0000259" key="5">
    <source>
        <dbReference type="Pfam" id="PF04935"/>
    </source>
</evidence>
<dbReference type="EMBL" id="JASWJB010000020">
    <property type="protein sequence ID" value="KAK2612103.1"/>
    <property type="molecule type" value="Genomic_DNA"/>
</dbReference>
<keyword evidence="3" id="KW-0539">Nucleus</keyword>
<dbReference type="PANTHER" id="PTHR14369">
    <property type="entry name" value="SURFEIT LOCUS PROTEIN 6"/>
    <property type="match status" value="1"/>
</dbReference>
<proteinExistence type="inferred from homology"/>
<feature type="compositionally biased region" description="Basic and acidic residues" evidence="4">
    <location>
        <begin position="81"/>
        <end position="94"/>
    </location>
</feature>
<feature type="compositionally biased region" description="Polar residues" evidence="4">
    <location>
        <begin position="235"/>
        <end position="253"/>
    </location>
</feature>
<dbReference type="Pfam" id="PF15459">
    <property type="entry name" value="RRP14"/>
    <property type="match status" value="1"/>
</dbReference>
<dbReference type="GO" id="GO:0042274">
    <property type="term" value="P:ribosomal small subunit biogenesis"/>
    <property type="evidence" value="ECO:0007669"/>
    <property type="project" value="TreeGrafter"/>
</dbReference>
<dbReference type="PANTHER" id="PTHR14369:SF0">
    <property type="entry name" value="SURFEIT LOCUS PROTEIN 6"/>
    <property type="match status" value="1"/>
</dbReference>
<evidence type="ECO:0000313" key="7">
    <source>
        <dbReference type="EMBL" id="KAK2612103.1"/>
    </source>
</evidence>
<feature type="compositionally biased region" description="Basic and acidic residues" evidence="4">
    <location>
        <begin position="303"/>
        <end position="335"/>
    </location>
</feature>
<feature type="domain" description="Ribosomal RNA-processing protein 14/surfeit locus protein 6 C-terminal" evidence="5">
    <location>
        <begin position="305"/>
        <end position="496"/>
    </location>
</feature>
<name>A0AAJ0FXT9_9HYPO</name>
<feature type="compositionally biased region" description="Gly residues" evidence="4">
    <location>
        <begin position="515"/>
        <end position="524"/>
    </location>
</feature>
<comment type="caution">
    <text evidence="7">The sequence shown here is derived from an EMBL/GenBank/DDBJ whole genome shotgun (WGS) entry which is preliminary data.</text>
</comment>
<feature type="region of interest" description="Disordered" evidence="4">
    <location>
        <begin position="34"/>
        <end position="280"/>
    </location>
</feature>
<protein>
    <submittedName>
        <fullName evidence="7">Uncharacterized protein</fullName>
    </submittedName>
</protein>
<feature type="domain" description="Ribosomal RNA-processing protein 14 N-terminal" evidence="6">
    <location>
        <begin position="9"/>
        <end position="59"/>
    </location>
</feature>
<sequence>MAESTLKDRLRDHSKAFNGLLSLIPAKMYYAEDTSDQWNKKKQTKQEAAAARRGKLDPDSVLNQTAKEAMDERARNKRKLKELEKQEDADKQDNGDDSDAYEAFEGVEPEKPGDGLKKKTDQSNKKQKLMRNDDEQSLGPKPVEEKPKLSKKGAKIEAKREKKVEKKSEGKGKKRVTPHDAAKEENNEDIVTHKADEQEKFEANRGISSHDLSAQTKEDAANVTSASDSEVHSPTFDTNESSVPHNDASVEQASTTTSVSSTVPPSEKPKHIKIPADSSAVRARVAARIEALRAARKALRPRNRQELLEERRTKQAQRAERKKEERKQARQEAARLREEALALNSPGVMSPAIELDDPAGKFSFGRVAFGDGSQMSHDLSYVLNHGKKKGPSDVKTALLKVQNQNKRFQEMEPEKRAEVMEKEAWLTARRRVEGEKIHDSEARLKKAKNRKEAAERKSKKEWSERARGVQHAQKERQKKREENLKKRREDKALGKAGKKKGGAKKKKAGRPGFEGSIGVGGGRK</sequence>
<reference evidence="7" key="1">
    <citation type="submission" date="2023-06" db="EMBL/GenBank/DDBJ databases">
        <title>Conoideocrella luteorostrata (Hypocreales: Clavicipitaceae), a potential biocontrol fungus for elongate hemlock scale in United States Christmas tree production areas.</title>
        <authorList>
            <person name="Barrett H."/>
            <person name="Lovett B."/>
            <person name="Macias A.M."/>
            <person name="Stajich J.E."/>
            <person name="Kasson M.T."/>
        </authorList>
    </citation>
    <scope>NUCLEOTIDE SEQUENCE</scope>
    <source>
        <strain evidence="7">ARSEF 14590</strain>
    </source>
</reference>
<organism evidence="7 8">
    <name type="scientific">Conoideocrella luteorostrata</name>
    <dbReference type="NCBI Taxonomy" id="1105319"/>
    <lineage>
        <taxon>Eukaryota</taxon>
        <taxon>Fungi</taxon>
        <taxon>Dikarya</taxon>
        <taxon>Ascomycota</taxon>
        <taxon>Pezizomycotina</taxon>
        <taxon>Sordariomycetes</taxon>
        <taxon>Hypocreomycetidae</taxon>
        <taxon>Hypocreales</taxon>
        <taxon>Clavicipitaceae</taxon>
        <taxon>Conoideocrella</taxon>
    </lineage>
</organism>
<accession>A0AAJ0FXT9</accession>
<feature type="compositionally biased region" description="Basic and acidic residues" evidence="4">
    <location>
        <begin position="142"/>
        <end position="203"/>
    </location>
</feature>
<evidence type="ECO:0000256" key="3">
    <source>
        <dbReference type="ARBA" id="ARBA00023242"/>
    </source>
</evidence>
<evidence type="ECO:0000259" key="6">
    <source>
        <dbReference type="Pfam" id="PF15459"/>
    </source>
</evidence>